<feature type="region of interest" description="Disordered" evidence="1">
    <location>
        <begin position="19"/>
        <end position="76"/>
    </location>
</feature>
<dbReference type="RefSeq" id="XP_033399236.1">
    <property type="nucleotide sequence ID" value="XM_033540277.1"/>
</dbReference>
<protein>
    <submittedName>
        <fullName evidence="2">Uncharacterized protein</fullName>
    </submittedName>
</protein>
<keyword evidence="3" id="KW-1185">Reference proteome</keyword>
<feature type="compositionally biased region" description="Basic residues" evidence="1">
    <location>
        <begin position="20"/>
        <end position="48"/>
    </location>
</feature>
<dbReference type="GeneID" id="54297773"/>
<feature type="compositionally biased region" description="Basic residues" evidence="1">
    <location>
        <begin position="67"/>
        <end position="76"/>
    </location>
</feature>
<accession>A0A6A6BJR2</accession>
<gene>
    <name evidence="2" type="ORF">K452DRAFT_286340</name>
</gene>
<organism evidence="2 3">
    <name type="scientific">Aplosporella prunicola CBS 121167</name>
    <dbReference type="NCBI Taxonomy" id="1176127"/>
    <lineage>
        <taxon>Eukaryota</taxon>
        <taxon>Fungi</taxon>
        <taxon>Dikarya</taxon>
        <taxon>Ascomycota</taxon>
        <taxon>Pezizomycotina</taxon>
        <taxon>Dothideomycetes</taxon>
        <taxon>Dothideomycetes incertae sedis</taxon>
        <taxon>Botryosphaeriales</taxon>
        <taxon>Aplosporellaceae</taxon>
        <taxon>Aplosporella</taxon>
    </lineage>
</organism>
<evidence type="ECO:0000256" key="1">
    <source>
        <dbReference type="SAM" id="MobiDB-lite"/>
    </source>
</evidence>
<evidence type="ECO:0000313" key="2">
    <source>
        <dbReference type="EMBL" id="KAF2143524.1"/>
    </source>
</evidence>
<dbReference type="EMBL" id="ML995482">
    <property type="protein sequence ID" value="KAF2143524.1"/>
    <property type="molecule type" value="Genomic_DNA"/>
</dbReference>
<name>A0A6A6BJR2_9PEZI</name>
<dbReference type="AlphaFoldDB" id="A0A6A6BJR2"/>
<evidence type="ECO:0000313" key="3">
    <source>
        <dbReference type="Proteomes" id="UP000799438"/>
    </source>
</evidence>
<sequence length="76" mass="8753">MKNTGVCMDALAFAAEKLRTNRKAHGHKKQKKSNKKQQRQHRKRRSTNHRSATAELNAPGDWTTVQRKARSTLKKT</sequence>
<reference evidence="2" key="1">
    <citation type="journal article" date="2020" name="Stud. Mycol.">
        <title>101 Dothideomycetes genomes: a test case for predicting lifestyles and emergence of pathogens.</title>
        <authorList>
            <person name="Haridas S."/>
            <person name="Albert R."/>
            <person name="Binder M."/>
            <person name="Bloem J."/>
            <person name="Labutti K."/>
            <person name="Salamov A."/>
            <person name="Andreopoulos B."/>
            <person name="Baker S."/>
            <person name="Barry K."/>
            <person name="Bills G."/>
            <person name="Bluhm B."/>
            <person name="Cannon C."/>
            <person name="Castanera R."/>
            <person name="Culley D."/>
            <person name="Daum C."/>
            <person name="Ezra D."/>
            <person name="Gonzalez J."/>
            <person name="Henrissat B."/>
            <person name="Kuo A."/>
            <person name="Liang C."/>
            <person name="Lipzen A."/>
            <person name="Lutzoni F."/>
            <person name="Magnuson J."/>
            <person name="Mondo S."/>
            <person name="Nolan M."/>
            <person name="Ohm R."/>
            <person name="Pangilinan J."/>
            <person name="Park H.-J."/>
            <person name="Ramirez L."/>
            <person name="Alfaro M."/>
            <person name="Sun H."/>
            <person name="Tritt A."/>
            <person name="Yoshinaga Y."/>
            <person name="Zwiers L.-H."/>
            <person name="Turgeon B."/>
            <person name="Goodwin S."/>
            <person name="Spatafora J."/>
            <person name="Crous P."/>
            <person name="Grigoriev I."/>
        </authorList>
    </citation>
    <scope>NUCLEOTIDE SEQUENCE</scope>
    <source>
        <strain evidence="2">CBS 121167</strain>
    </source>
</reference>
<proteinExistence type="predicted"/>
<dbReference type="Proteomes" id="UP000799438">
    <property type="component" value="Unassembled WGS sequence"/>
</dbReference>